<keyword evidence="3 7" id="KW-0812">Transmembrane</keyword>
<dbReference type="Proteomes" id="UP000193061">
    <property type="component" value="Unassembled WGS sequence"/>
</dbReference>
<dbReference type="PROSITE" id="PS51257">
    <property type="entry name" value="PROKAR_LIPOPROTEIN"/>
    <property type="match status" value="1"/>
</dbReference>
<evidence type="ECO:0000313" key="10">
    <source>
        <dbReference type="Proteomes" id="UP000193061"/>
    </source>
</evidence>
<dbReference type="RefSeq" id="WP_085805006.1">
    <property type="nucleotide sequence ID" value="NZ_FWFX01000003.1"/>
</dbReference>
<reference evidence="9 10" key="1">
    <citation type="submission" date="2017-03" db="EMBL/GenBank/DDBJ databases">
        <authorList>
            <person name="Afonso C.L."/>
            <person name="Miller P.J."/>
            <person name="Scott M.A."/>
            <person name="Spackman E."/>
            <person name="Goraichik I."/>
            <person name="Dimitrov K.M."/>
            <person name="Suarez D.L."/>
            <person name="Swayne D.E."/>
        </authorList>
    </citation>
    <scope>NUCLEOTIDE SEQUENCE [LARGE SCALE GENOMIC DNA]</scope>
    <source>
        <strain evidence="9 10">CECT 7450</strain>
    </source>
</reference>
<protein>
    <submittedName>
        <fullName evidence="9">Rhomboid family protein</fullName>
    </submittedName>
</protein>
<dbReference type="GO" id="GO:0004252">
    <property type="term" value="F:serine-type endopeptidase activity"/>
    <property type="evidence" value="ECO:0007669"/>
    <property type="project" value="InterPro"/>
</dbReference>
<dbReference type="EMBL" id="FWFX01000003">
    <property type="protein sequence ID" value="SLN32398.1"/>
    <property type="molecule type" value="Genomic_DNA"/>
</dbReference>
<feature type="domain" description="Peptidase S54 rhomboid" evidence="8">
    <location>
        <begin position="71"/>
        <end position="208"/>
    </location>
</feature>
<evidence type="ECO:0000256" key="3">
    <source>
        <dbReference type="ARBA" id="ARBA00022692"/>
    </source>
</evidence>
<dbReference type="PANTHER" id="PTHR43731:SF14">
    <property type="entry name" value="PRESENILIN-ASSOCIATED RHOMBOID-LIKE PROTEIN, MITOCHONDRIAL"/>
    <property type="match status" value="1"/>
</dbReference>
<organism evidence="9 10">
    <name type="scientific">Roseovarius albus</name>
    <dbReference type="NCBI Taxonomy" id="1247867"/>
    <lineage>
        <taxon>Bacteria</taxon>
        <taxon>Pseudomonadati</taxon>
        <taxon>Pseudomonadota</taxon>
        <taxon>Alphaproteobacteria</taxon>
        <taxon>Rhodobacterales</taxon>
        <taxon>Roseobacteraceae</taxon>
        <taxon>Roseovarius</taxon>
    </lineage>
</organism>
<comment type="subcellular location">
    <subcellularLocation>
        <location evidence="1">Membrane</location>
        <topology evidence="1">Multi-pass membrane protein</topology>
    </subcellularLocation>
</comment>
<keyword evidence="6 7" id="KW-0472">Membrane</keyword>
<dbReference type="Pfam" id="PF01694">
    <property type="entry name" value="Rhomboid"/>
    <property type="match status" value="1"/>
</dbReference>
<dbReference type="OrthoDB" id="9797190at2"/>
<evidence type="ECO:0000256" key="2">
    <source>
        <dbReference type="ARBA" id="ARBA00009045"/>
    </source>
</evidence>
<keyword evidence="5 7" id="KW-1133">Transmembrane helix</keyword>
<accession>A0A1X6YV70</accession>
<sequence length="210" mass="23332">MRQTPYQIRAMPLLLWALLLACVVPECILIGADQGWWGTNRWRPDSYAYGAFWAGLLKGWLPNYPFQPYVMFISYAFLHAGFWHLLVNMVVLMALGRHTIGRIGPWKFTLFYLLCILGGGIGFAEMTNTLQPMVGASGALFGLIAANLVWHVLDNQDESTPLYKALLRPVFALLIINLGSLLIASGQVAWETHLGGTITGLALAPLFRKP</sequence>
<evidence type="ECO:0000256" key="4">
    <source>
        <dbReference type="ARBA" id="ARBA00022801"/>
    </source>
</evidence>
<dbReference type="GO" id="GO:0016020">
    <property type="term" value="C:membrane"/>
    <property type="evidence" value="ECO:0007669"/>
    <property type="project" value="UniProtKB-SubCell"/>
</dbReference>
<dbReference type="SUPFAM" id="SSF144091">
    <property type="entry name" value="Rhomboid-like"/>
    <property type="match status" value="1"/>
</dbReference>
<dbReference type="InterPro" id="IPR035952">
    <property type="entry name" value="Rhomboid-like_sf"/>
</dbReference>
<name>A0A1X6YV70_9RHOB</name>
<evidence type="ECO:0000256" key="1">
    <source>
        <dbReference type="ARBA" id="ARBA00004141"/>
    </source>
</evidence>
<dbReference type="AlphaFoldDB" id="A0A1X6YV70"/>
<evidence type="ECO:0000259" key="8">
    <source>
        <dbReference type="Pfam" id="PF01694"/>
    </source>
</evidence>
<evidence type="ECO:0000256" key="5">
    <source>
        <dbReference type="ARBA" id="ARBA00022989"/>
    </source>
</evidence>
<evidence type="ECO:0000256" key="6">
    <source>
        <dbReference type="ARBA" id="ARBA00023136"/>
    </source>
</evidence>
<dbReference type="PANTHER" id="PTHR43731">
    <property type="entry name" value="RHOMBOID PROTEASE"/>
    <property type="match status" value="1"/>
</dbReference>
<feature type="transmembrane region" description="Helical" evidence="7">
    <location>
        <begin position="133"/>
        <end position="153"/>
    </location>
</feature>
<dbReference type="InterPro" id="IPR022764">
    <property type="entry name" value="Peptidase_S54_rhomboid_dom"/>
</dbReference>
<keyword evidence="4" id="KW-0378">Hydrolase</keyword>
<feature type="transmembrane region" description="Helical" evidence="7">
    <location>
        <begin position="165"/>
        <end position="184"/>
    </location>
</feature>
<gene>
    <name evidence="9" type="ORF">ROA7450_01472</name>
</gene>
<feature type="transmembrane region" description="Helical" evidence="7">
    <location>
        <begin position="69"/>
        <end position="96"/>
    </location>
</feature>
<dbReference type="InterPro" id="IPR050925">
    <property type="entry name" value="Rhomboid_protease_S54"/>
</dbReference>
<comment type="similarity">
    <text evidence="2">Belongs to the peptidase S54 family.</text>
</comment>
<proteinExistence type="inferred from homology"/>
<evidence type="ECO:0000256" key="7">
    <source>
        <dbReference type="SAM" id="Phobius"/>
    </source>
</evidence>
<evidence type="ECO:0000313" key="9">
    <source>
        <dbReference type="EMBL" id="SLN32398.1"/>
    </source>
</evidence>
<dbReference type="Gene3D" id="1.20.1540.10">
    <property type="entry name" value="Rhomboid-like"/>
    <property type="match status" value="1"/>
</dbReference>
<feature type="transmembrane region" description="Helical" evidence="7">
    <location>
        <begin position="108"/>
        <end position="127"/>
    </location>
</feature>
<keyword evidence="10" id="KW-1185">Reference proteome</keyword>